<sequence length="531" mass="56943">MFHDIDWPFIISCGLNLRHQHNNIALDIGLISNEFAFLRLHSQAVKLAAPLLLLLAVTVLAGKEPAKPADNVAIASQPKSQQSAPSPTKKAPHGKREIGSYGLHQQPQQLHRYSFGHAAQPLTELYTPATSHGAYSYSIPAHSSFPSLGSSSHKLFLGSPSTSYKYTPSVASSHAFFAPLGHQHHHHQQHSFNGFSEPAPVKYGSFGTKDLSDLLKQLHAVGPLTIKSIPNSYAYGSFGEHHESSPLLFDHSNTLHLKPMTIKIQEVPSLPSFAHSSFPQAAALTAPAGPTSSSSTYGHVSQGLTYEPSYASGVKGLRHYSTSNGPANDLYSGSKYVSGLSPTVQHHQPTGATMVSPLHTSVHSIIGSHSQSHSPSHSQKPFKPSTYLGSTHETISAPSTTHAHSFLAPSLQYLPPVSKVPQQPHKLSYDSPAKHGYLPPAQPSNNAYLPPHGKPAHGYLPPATGANSNYIPLSSSSAPSSAGSHEDTIRKPHQHLQHHHHSEQSGESLEYSGATVAAATPTAVTPHHWKH</sequence>
<reference evidence="2" key="1">
    <citation type="submission" date="2022-08" db="UniProtKB">
        <authorList>
            <consortium name="EnsemblMetazoa"/>
        </authorList>
    </citation>
    <scope>IDENTIFICATION</scope>
    <source>
        <strain evidence="2">EBRO</strain>
    </source>
</reference>
<dbReference type="AlphaFoldDB" id="A0A182IZC4"/>
<proteinExistence type="predicted"/>
<protein>
    <submittedName>
        <fullName evidence="2">Uncharacterized protein</fullName>
    </submittedName>
</protein>
<feature type="region of interest" description="Disordered" evidence="1">
    <location>
        <begin position="74"/>
        <end position="99"/>
    </location>
</feature>
<feature type="compositionally biased region" description="Low complexity" evidence="1">
    <location>
        <begin position="74"/>
        <end position="89"/>
    </location>
</feature>
<evidence type="ECO:0000256" key="1">
    <source>
        <dbReference type="SAM" id="MobiDB-lite"/>
    </source>
</evidence>
<feature type="compositionally biased region" description="Polar residues" evidence="1">
    <location>
        <begin position="387"/>
        <end position="400"/>
    </location>
</feature>
<organism evidence="2">
    <name type="scientific">Anopheles atroparvus</name>
    <name type="common">European mosquito</name>
    <dbReference type="NCBI Taxonomy" id="41427"/>
    <lineage>
        <taxon>Eukaryota</taxon>
        <taxon>Metazoa</taxon>
        <taxon>Ecdysozoa</taxon>
        <taxon>Arthropoda</taxon>
        <taxon>Hexapoda</taxon>
        <taxon>Insecta</taxon>
        <taxon>Pterygota</taxon>
        <taxon>Neoptera</taxon>
        <taxon>Endopterygota</taxon>
        <taxon>Diptera</taxon>
        <taxon>Nematocera</taxon>
        <taxon>Culicoidea</taxon>
        <taxon>Culicidae</taxon>
        <taxon>Anophelinae</taxon>
        <taxon>Anopheles</taxon>
    </lineage>
</organism>
<accession>A0A182IZC4</accession>
<feature type="compositionally biased region" description="Low complexity" evidence="1">
    <location>
        <begin position="365"/>
        <end position="385"/>
    </location>
</feature>
<evidence type="ECO:0000313" key="2">
    <source>
        <dbReference type="EnsemblMetazoa" id="AATE008383-PA.1"/>
    </source>
</evidence>
<dbReference type="EnsemblMetazoa" id="AATE008383-RA">
    <property type="protein sequence ID" value="AATE008383-PA.1"/>
    <property type="gene ID" value="AATE008383"/>
</dbReference>
<feature type="compositionally biased region" description="Basic residues" evidence="1">
    <location>
        <begin position="491"/>
        <end position="501"/>
    </location>
</feature>
<name>A0A182IZC4_ANOAO</name>
<feature type="region of interest" description="Disordered" evidence="1">
    <location>
        <begin position="417"/>
        <end position="513"/>
    </location>
</feature>
<feature type="region of interest" description="Disordered" evidence="1">
    <location>
        <begin position="365"/>
        <end position="400"/>
    </location>
</feature>
<dbReference type="VEuPathDB" id="VectorBase:AATE008383"/>
<feature type="compositionally biased region" description="Low complexity" evidence="1">
    <location>
        <begin position="474"/>
        <end position="483"/>
    </location>
</feature>
<dbReference type="STRING" id="41427.A0A182IZC4"/>